<reference evidence="2 3" key="1">
    <citation type="journal article" date="2024" name="Chem. Sci.">
        <title>Discovery of megapolipeptins by genome mining of a Burkholderiales bacteria collection.</title>
        <authorList>
            <person name="Paulo B.S."/>
            <person name="Recchia M.J.J."/>
            <person name="Lee S."/>
            <person name="Fergusson C.H."/>
            <person name="Romanowski S.B."/>
            <person name="Hernandez A."/>
            <person name="Krull N."/>
            <person name="Liu D.Y."/>
            <person name="Cavanagh H."/>
            <person name="Bos A."/>
            <person name="Gray C.A."/>
            <person name="Murphy B.T."/>
            <person name="Linington R.G."/>
            <person name="Eustaquio A.S."/>
        </authorList>
    </citation>
    <scope>NUCLEOTIDE SEQUENCE [LARGE SCALE GENOMIC DNA]</scope>
    <source>
        <strain evidence="2 3">RL17-338-BIC-A</strain>
    </source>
</reference>
<proteinExistence type="predicted"/>
<accession>A0ABW9DM28</accession>
<organism evidence="2 3">
    <name type="scientific">Paraburkholderia metrosideri</name>
    <dbReference type="NCBI Taxonomy" id="580937"/>
    <lineage>
        <taxon>Bacteria</taxon>
        <taxon>Pseudomonadati</taxon>
        <taxon>Pseudomonadota</taxon>
        <taxon>Betaproteobacteria</taxon>
        <taxon>Burkholderiales</taxon>
        <taxon>Burkholderiaceae</taxon>
        <taxon>Paraburkholderia</taxon>
    </lineage>
</organism>
<comment type="caution">
    <text evidence="2">The sequence shown here is derived from an EMBL/GenBank/DDBJ whole genome shotgun (WGS) entry which is preliminary data.</text>
</comment>
<evidence type="ECO:0000313" key="2">
    <source>
        <dbReference type="EMBL" id="MFM0636400.1"/>
    </source>
</evidence>
<keyword evidence="1" id="KW-0472">Membrane</keyword>
<dbReference type="Proteomes" id="UP001629432">
    <property type="component" value="Unassembled WGS sequence"/>
</dbReference>
<name>A0ABW9DM28_9BURK</name>
<keyword evidence="1" id="KW-0812">Transmembrane</keyword>
<dbReference type="RefSeq" id="WP_408334358.1">
    <property type="nucleotide sequence ID" value="NZ_JAQQCF010000004.1"/>
</dbReference>
<dbReference type="InterPro" id="IPR009663">
    <property type="entry name" value="PAP_PilO"/>
</dbReference>
<dbReference type="EMBL" id="JAQQCF010000004">
    <property type="protein sequence ID" value="MFM0636400.1"/>
    <property type="molecule type" value="Genomic_DNA"/>
</dbReference>
<sequence>MATHIVQIERQRFICGLFWQSLSRRHELQKEAVELAKKLNFDLMVLRADRGVAAVGFTSAREGAQAGLASLGVIVSKAVAQQGAFYEGRQQSAPNWLGAFKLPDGRWAYFAVRDGAFLPNGDWIGTSDEVFERLNSDYGLGGWNAVIGDSEIEAMGFHNFYPRRIEDMLGKRHGRLRVPNWARLRPVTRRVSPRLAAAAAGVAVALLGGALWVQHYRAMLAAQQERQLELARTLLQRTQQKDQNLHPWATLPLPAQFARACLQHFTELAPGGWQLERYTCQPTGVDYQWSRNGSAVSLLLERVPLAQLDRSGDYASLTRPFPMGAVADDTLLPGKTVNTRLFSRFQTLDVPLTLTPVVYTPGSAMTPVGAKKPPPPPWRQWRLQANFGGLSPDQLASYLNEAGVRFVKLTYQAGAWSVEGVVYAN</sequence>
<feature type="transmembrane region" description="Helical" evidence="1">
    <location>
        <begin position="195"/>
        <end position="213"/>
    </location>
</feature>
<dbReference type="Pfam" id="PF06864">
    <property type="entry name" value="PAP_PilO"/>
    <property type="match status" value="1"/>
</dbReference>
<evidence type="ECO:0000256" key="1">
    <source>
        <dbReference type="SAM" id="Phobius"/>
    </source>
</evidence>
<keyword evidence="3" id="KW-1185">Reference proteome</keyword>
<protein>
    <submittedName>
        <fullName evidence="2">Type 4b pilus protein PilO2</fullName>
    </submittedName>
</protein>
<keyword evidence="1" id="KW-1133">Transmembrane helix</keyword>
<evidence type="ECO:0000313" key="3">
    <source>
        <dbReference type="Proteomes" id="UP001629432"/>
    </source>
</evidence>
<gene>
    <name evidence="2" type="primary">pilO2</name>
    <name evidence="2" type="ORF">PQQ63_06810</name>
</gene>